<evidence type="ECO:0000256" key="2">
    <source>
        <dbReference type="ARBA" id="ARBA00022980"/>
    </source>
</evidence>
<comment type="function">
    <text evidence="5 6">Binds directly to 23S ribosomal RNA and is necessary for the in vitro assembly process of the 50S ribosomal subunit. It is not involved in the protein synthesizing functions of that subunit.</text>
</comment>
<dbReference type="Pfam" id="PF00453">
    <property type="entry name" value="Ribosomal_L20"/>
    <property type="match status" value="1"/>
</dbReference>
<dbReference type="NCBIfam" id="TIGR01032">
    <property type="entry name" value="rplT_bact"/>
    <property type="match status" value="1"/>
</dbReference>
<protein>
    <recommendedName>
        <fullName evidence="4 5">Large ribosomal subunit protein bL20</fullName>
    </recommendedName>
</protein>
<organism evidence="7 8">
    <name type="scientific">Candidatus Azambacteria bacterium GW2011_GWB2_46_37</name>
    <dbReference type="NCBI Taxonomy" id="1618618"/>
    <lineage>
        <taxon>Bacteria</taxon>
        <taxon>Candidatus Azamiibacteriota</taxon>
    </lineage>
</organism>
<dbReference type="GO" id="GO:0000027">
    <property type="term" value="P:ribosomal large subunit assembly"/>
    <property type="evidence" value="ECO:0007669"/>
    <property type="project" value="UniProtKB-UniRule"/>
</dbReference>
<reference evidence="7 8" key="1">
    <citation type="journal article" date="2015" name="Nature">
        <title>rRNA introns, odd ribosomes, and small enigmatic genomes across a large radiation of phyla.</title>
        <authorList>
            <person name="Brown C.T."/>
            <person name="Hug L.A."/>
            <person name="Thomas B.C."/>
            <person name="Sharon I."/>
            <person name="Castelle C.J."/>
            <person name="Singh A."/>
            <person name="Wilkins M.J."/>
            <person name="Williams K.H."/>
            <person name="Banfield J.F."/>
        </authorList>
    </citation>
    <scope>NUCLEOTIDE SEQUENCE [LARGE SCALE GENOMIC DNA]</scope>
</reference>
<keyword evidence="5 6" id="KW-0699">rRNA-binding</keyword>
<dbReference type="PATRIC" id="fig|1618618.3.peg.271"/>
<dbReference type="GO" id="GO:0003735">
    <property type="term" value="F:structural constituent of ribosome"/>
    <property type="evidence" value="ECO:0007669"/>
    <property type="project" value="InterPro"/>
</dbReference>
<dbReference type="GO" id="GO:0005840">
    <property type="term" value="C:ribosome"/>
    <property type="evidence" value="ECO:0007669"/>
    <property type="project" value="UniProtKB-KW"/>
</dbReference>
<dbReference type="GO" id="GO:0019843">
    <property type="term" value="F:rRNA binding"/>
    <property type="evidence" value="ECO:0007669"/>
    <property type="project" value="UniProtKB-UniRule"/>
</dbReference>
<evidence type="ECO:0000256" key="4">
    <source>
        <dbReference type="ARBA" id="ARBA00035172"/>
    </source>
</evidence>
<dbReference type="CDD" id="cd07026">
    <property type="entry name" value="Ribosomal_L20"/>
    <property type="match status" value="1"/>
</dbReference>
<dbReference type="Proteomes" id="UP000033818">
    <property type="component" value="Unassembled WGS sequence"/>
</dbReference>
<comment type="similarity">
    <text evidence="1 5 6">Belongs to the bacterial ribosomal protein bL20 family.</text>
</comment>
<evidence type="ECO:0000256" key="5">
    <source>
        <dbReference type="HAMAP-Rule" id="MF_00382"/>
    </source>
</evidence>
<sequence>MPRVKRGTTTHKKREKLLAQAKGFRWGRKSKFRAAKQALMKAWSYSYRDRKRRKGDFRRLWQVKINAAVREHGLSYSKFIQGLKKAEIELDRKILADLAANNPEVFQAIVEKVK</sequence>
<dbReference type="FunFam" id="1.10.1900.20:FF:000001">
    <property type="entry name" value="50S ribosomal protein L20"/>
    <property type="match status" value="1"/>
</dbReference>
<proteinExistence type="inferred from homology"/>
<dbReference type="AlphaFoldDB" id="A0A0G1Q2S6"/>
<keyword evidence="3 5" id="KW-0687">Ribonucleoprotein</keyword>
<dbReference type="PRINTS" id="PR00062">
    <property type="entry name" value="RIBOSOMALL20"/>
</dbReference>
<dbReference type="Gene3D" id="1.10.1900.20">
    <property type="entry name" value="Ribosomal protein L20"/>
    <property type="match status" value="1"/>
</dbReference>
<keyword evidence="5 6" id="KW-0694">RNA-binding</keyword>
<dbReference type="InterPro" id="IPR005813">
    <property type="entry name" value="Ribosomal_bL20"/>
</dbReference>
<dbReference type="HAMAP" id="MF_00382">
    <property type="entry name" value="Ribosomal_bL20"/>
    <property type="match status" value="1"/>
</dbReference>
<dbReference type="Gene3D" id="6.10.160.10">
    <property type="match status" value="1"/>
</dbReference>
<name>A0A0G1Q2S6_9BACT</name>
<evidence type="ECO:0000256" key="1">
    <source>
        <dbReference type="ARBA" id="ARBA00007698"/>
    </source>
</evidence>
<keyword evidence="2 5" id="KW-0689">Ribosomal protein</keyword>
<accession>A0A0G1Q2S6</accession>
<dbReference type="GO" id="GO:0006412">
    <property type="term" value="P:translation"/>
    <property type="evidence" value="ECO:0007669"/>
    <property type="project" value="InterPro"/>
</dbReference>
<comment type="caution">
    <text evidence="7">The sequence shown here is derived from an EMBL/GenBank/DDBJ whole genome shotgun (WGS) entry which is preliminary data.</text>
</comment>
<evidence type="ECO:0000256" key="6">
    <source>
        <dbReference type="RuleBase" id="RU000560"/>
    </source>
</evidence>
<dbReference type="EMBL" id="LCMO01000009">
    <property type="protein sequence ID" value="KKU39309.1"/>
    <property type="molecule type" value="Genomic_DNA"/>
</dbReference>
<dbReference type="SUPFAM" id="SSF74731">
    <property type="entry name" value="Ribosomal protein L20"/>
    <property type="match status" value="1"/>
</dbReference>
<evidence type="ECO:0000313" key="8">
    <source>
        <dbReference type="Proteomes" id="UP000033818"/>
    </source>
</evidence>
<gene>
    <name evidence="5" type="primary">rplT</name>
    <name evidence="7" type="ORF">UX53_C0009G0011</name>
</gene>
<dbReference type="InterPro" id="IPR035566">
    <property type="entry name" value="Ribosomal_protein_bL20_C"/>
</dbReference>
<evidence type="ECO:0000256" key="3">
    <source>
        <dbReference type="ARBA" id="ARBA00023274"/>
    </source>
</evidence>
<dbReference type="PANTHER" id="PTHR10986">
    <property type="entry name" value="39S RIBOSOMAL PROTEIN L20"/>
    <property type="match status" value="1"/>
</dbReference>
<evidence type="ECO:0000313" key="7">
    <source>
        <dbReference type="EMBL" id="KKU39309.1"/>
    </source>
</evidence>
<dbReference type="GO" id="GO:1990904">
    <property type="term" value="C:ribonucleoprotein complex"/>
    <property type="evidence" value="ECO:0007669"/>
    <property type="project" value="UniProtKB-KW"/>
</dbReference>